<dbReference type="OrthoDB" id="155826at2157"/>
<evidence type="ECO:0000313" key="2">
    <source>
        <dbReference type="Proteomes" id="UP000066737"/>
    </source>
</evidence>
<dbReference type="EMBL" id="LN831302">
    <property type="protein sequence ID" value="CQH52809.1"/>
    <property type="molecule type" value="Genomic_DNA"/>
</dbReference>
<dbReference type="KEGG" id="hhb:Hhub_1889"/>
<dbReference type="GeneID" id="91109366"/>
<reference evidence="2" key="1">
    <citation type="journal article" date="2016" name="Environ. Microbiol.">
        <title>The complete genome of a viable archaeum isolated from 123-million-year-old rock salt.</title>
        <authorList>
            <person name="Jaakkola S.T."/>
            <person name="Pfeiffer F."/>
            <person name="Ravantti J.J."/>
            <person name="Guo Q."/>
            <person name="Liu Y."/>
            <person name="Chen X."/>
            <person name="Ma H."/>
            <person name="Yang C."/>
            <person name="Oksanen H.M."/>
            <person name="Bamford D.H."/>
        </authorList>
    </citation>
    <scope>NUCLEOTIDE SEQUENCE</scope>
    <source>
        <strain evidence="2">JI20-1</strain>
    </source>
</reference>
<evidence type="ECO:0000313" key="1">
    <source>
        <dbReference type="EMBL" id="CQH52809.1"/>
    </source>
</evidence>
<dbReference type="STRING" id="1407499.HHUB_1889"/>
<protein>
    <submittedName>
        <fullName evidence="1">Uncharacterized protein</fullName>
    </submittedName>
</protein>
<keyword evidence="2" id="KW-1185">Reference proteome</keyword>
<dbReference type="AlphaFoldDB" id="A0A0U5H562"/>
<dbReference type="RefSeq" id="WP_059056354.1">
    <property type="nucleotide sequence ID" value="NZ_CEML01000002.1"/>
</dbReference>
<proteinExistence type="predicted"/>
<accession>A0A0U5H562</accession>
<organism evidence="1 2">
    <name type="scientific">Halobacterium hubeiense</name>
    <dbReference type="NCBI Taxonomy" id="1407499"/>
    <lineage>
        <taxon>Archaea</taxon>
        <taxon>Methanobacteriati</taxon>
        <taxon>Methanobacteriota</taxon>
        <taxon>Stenosarchaea group</taxon>
        <taxon>Halobacteria</taxon>
        <taxon>Halobacteriales</taxon>
        <taxon>Halobacteriaceae</taxon>
        <taxon>Halobacterium</taxon>
    </lineage>
</organism>
<sequence>MQFEASDRLVAAADEWAERRMTDREDALETKVEQALLEVEHLVSGEQDVEFDVDERTITYEPTEELAAFLDQQAERAGTEPAAVLSMHTDLFATVFLDNYDQEERPPNAPPVE</sequence>
<name>A0A0U5H562_9EURY</name>
<gene>
    <name evidence="1" type="ORF">HHUB_1889</name>
</gene>
<dbReference type="Proteomes" id="UP000066737">
    <property type="component" value="Chromosome I"/>
</dbReference>